<reference evidence="3 4" key="1">
    <citation type="submission" date="2019-01" db="EMBL/GenBank/DDBJ databases">
        <authorList>
            <consortium name="Pathogen Informatics"/>
        </authorList>
    </citation>
    <scope>NUCLEOTIDE SEQUENCE [LARGE SCALE GENOMIC DNA]</scope>
    <source>
        <strain evidence="3 4">NCTC10122</strain>
    </source>
</reference>
<dbReference type="InterPro" id="IPR024728">
    <property type="entry name" value="PolY_HhH_motif"/>
</dbReference>
<dbReference type="GO" id="GO:0003684">
    <property type="term" value="F:damaged DNA binding"/>
    <property type="evidence" value="ECO:0007669"/>
    <property type="project" value="InterPro"/>
</dbReference>
<dbReference type="InterPro" id="IPR022880">
    <property type="entry name" value="DNApol_IV"/>
</dbReference>
<sequence>MSKIIFHIDFDSYFASAHRVLNPQYDGKPIAISNKKLKRSIASSISYELKNKGAKTGWPIYKILEVEPNTIFIEPNFDLYINLSNKIFDFLAENYSKNIEVYSIDECWMDVSDICNEDNAVLLAKKMQLEIKNKFRIPISIGISHNKFMAKMTTGLAKPFGIMYTKFNDIPTKIWPLDISEYFGIGKSTARKLKDIGITTIGKLASSNKFDHDLFNIWRSQTIFFINQSRGISSDNLNYEHNDLKSISNELTFMSIDLDERDQIYKIIYNLCQKVALRAYNRNALGYVITVSVRSTNRVWTRKQITLDYPTNDLNFIYEKARILFNQLFNEEYIRGVGVKLSRLVNEFDVSKKISLFEDENIDNSNKLKNIIKDINSKMNKKVIKTGDEFVRNKTKENIQNRYLSEDMKKG</sequence>
<dbReference type="InterPro" id="IPR036775">
    <property type="entry name" value="DNA_pol_Y-fam_lit_finger_sf"/>
</dbReference>
<dbReference type="InterPro" id="IPR001126">
    <property type="entry name" value="UmuC"/>
</dbReference>
<proteinExistence type="inferred from homology"/>
<dbReference type="GO" id="GO:0042276">
    <property type="term" value="P:error-prone translesion synthesis"/>
    <property type="evidence" value="ECO:0007669"/>
    <property type="project" value="TreeGrafter"/>
</dbReference>
<dbReference type="GO" id="GO:0006281">
    <property type="term" value="P:DNA repair"/>
    <property type="evidence" value="ECO:0007669"/>
    <property type="project" value="InterPro"/>
</dbReference>
<keyword evidence="3" id="KW-0548">Nucleotidyltransferase</keyword>
<comment type="similarity">
    <text evidence="1">Belongs to the DNA polymerase type-Y family.</text>
</comment>
<evidence type="ECO:0000256" key="1">
    <source>
        <dbReference type="ARBA" id="ARBA00010945"/>
    </source>
</evidence>
<dbReference type="SUPFAM" id="SSF56672">
    <property type="entry name" value="DNA/RNA polymerases"/>
    <property type="match status" value="1"/>
</dbReference>
<gene>
    <name evidence="3" type="primary">dinP</name>
    <name evidence="3" type="ORF">NCTC10122_00131</name>
</gene>
<dbReference type="SUPFAM" id="SSF100879">
    <property type="entry name" value="Lesion bypass DNA polymerase (Y-family), little finger domain"/>
    <property type="match status" value="1"/>
</dbReference>
<dbReference type="Pfam" id="PF00817">
    <property type="entry name" value="IMS"/>
    <property type="match status" value="1"/>
</dbReference>
<dbReference type="InterPro" id="IPR050116">
    <property type="entry name" value="DNA_polymerase-Y"/>
</dbReference>
<dbReference type="Pfam" id="PF11798">
    <property type="entry name" value="IMS_HHH"/>
    <property type="match status" value="1"/>
</dbReference>
<dbReference type="GO" id="GO:0003887">
    <property type="term" value="F:DNA-directed DNA polymerase activity"/>
    <property type="evidence" value="ECO:0007669"/>
    <property type="project" value="UniProtKB-EC"/>
</dbReference>
<dbReference type="InterPro" id="IPR043128">
    <property type="entry name" value="Rev_trsase/Diguanyl_cyclase"/>
</dbReference>
<evidence type="ECO:0000259" key="2">
    <source>
        <dbReference type="PROSITE" id="PS50173"/>
    </source>
</evidence>
<dbReference type="Gene3D" id="3.30.70.270">
    <property type="match status" value="1"/>
</dbReference>
<name>A0A449A8F5_9BACT</name>
<dbReference type="InterPro" id="IPR017961">
    <property type="entry name" value="DNA_pol_Y-fam_little_finger"/>
</dbReference>
<dbReference type="CDD" id="cd03586">
    <property type="entry name" value="PolY_Pol_IV_kappa"/>
    <property type="match status" value="1"/>
</dbReference>
<evidence type="ECO:0000313" key="4">
    <source>
        <dbReference type="Proteomes" id="UP000290942"/>
    </source>
</evidence>
<protein>
    <submittedName>
        <fullName evidence="3">DNA polymerase IV</fullName>
        <ecNumber evidence="3">2.7.7.7</ecNumber>
    </submittedName>
</protein>
<dbReference type="GO" id="GO:0009432">
    <property type="term" value="P:SOS response"/>
    <property type="evidence" value="ECO:0007669"/>
    <property type="project" value="TreeGrafter"/>
</dbReference>
<dbReference type="AlphaFoldDB" id="A0A449A8F5"/>
<dbReference type="PANTHER" id="PTHR11076">
    <property type="entry name" value="DNA REPAIR POLYMERASE UMUC / TRANSFERASE FAMILY MEMBER"/>
    <property type="match status" value="1"/>
</dbReference>
<dbReference type="Pfam" id="PF11799">
    <property type="entry name" value="IMS_C"/>
    <property type="match status" value="1"/>
</dbReference>
<organism evidence="3 4">
    <name type="scientific">Mycoplasmopsis bovigenitalium</name>
    <dbReference type="NCBI Taxonomy" id="2112"/>
    <lineage>
        <taxon>Bacteria</taxon>
        <taxon>Bacillati</taxon>
        <taxon>Mycoplasmatota</taxon>
        <taxon>Mycoplasmoidales</taxon>
        <taxon>Metamycoplasmataceae</taxon>
        <taxon>Mycoplasmopsis</taxon>
    </lineage>
</organism>
<dbReference type="PANTHER" id="PTHR11076:SF35">
    <property type="entry name" value="DNA REPAIR PROTEIN HOMOLOG YOBH"/>
    <property type="match status" value="1"/>
</dbReference>
<dbReference type="Proteomes" id="UP000290942">
    <property type="component" value="Chromosome"/>
</dbReference>
<feature type="domain" description="UmuC" evidence="2">
    <location>
        <begin position="5"/>
        <end position="186"/>
    </location>
</feature>
<dbReference type="Gene3D" id="3.30.1490.100">
    <property type="entry name" value="DNA polymerase, Y-family, little finger domain"/>
    <property type="match status" value="1"/>
</dbReference>
<dbReference type="RefSeq" id="WP_129687482.1">
    <property type="nucleotide sequence ID" value="NZ_LR214970.1"/>
</dbReference>
<dbReference type="Gene3D" id="1.10.150.20">
    <property type="entry name" value="5' to 3' exonuclease, C-terminal subdomain"/>
    <property type="match status" value="1"/>
</dbReference>
<dbReference type="EC" id="2.7.7.7" evidence="3"/>
<evidence type="ECO:0000313" key="3">
    <source>
        <dbReference type="EMBL" id="VEU60537.1"/>
    </source>
</evidence>
<dbReference type="PROSITE" id="PS50173">
    <property type="entry name" value="UMUC"/>
    <property type="match status" value="1"/>
</dbReference>
<dbReference type="InterPro" id="IPR043502">
    <property type="entry name" value="DNA/RNA_pol_sf"/>
</dbReference>
<keyword evidence="3" id="KW-0808">Transferase</keyword>
<dbReference type="Gene3D" id="3.40.1170.60">
    <property type="match status" value="1"/>
</dbReference>
<dbReference type="EMBL" id="LR214970">
    <property type="protein sequence ID" value="VEU60537.1"/>
    <property type="molecule type" value="Genomic_DNA"/>
</dbReference>
<dbReference type="GO" id="GO:0005829">
    <property type="term" value="C:cytosol"/>
    <property type="evidence" value="ECO:0007669"/>
    <property type="project" value="TreeGrafter"/>
</dbReference>
<accession>A0A449A8F5</accession>